<dbReference type="EMBL" id="CP046173">
    <property type="protein sequence ID" value="QIS23560.1"/>
    <property type="molecule type" value="Genomic_DNA"/>
</dbReference>
<protein>
    <submittedName>
        <fullName evidence="2">Uncharacterized protein</fullName>
    </submittedName>
</protein>
<dbReference type="RefSeq" id="WP_167490875.1">
    <property type="nucleotide sequence ID" value="NZ_CP046173.1"/>
</dbReference>
<evidence type="ECO:0000313" key="1">
    <source>
        <dbReference type="EMBL" id="QIS23546.1"/>
    </source>
</evidence>
<sequence>MSDLDWLVVGARAVIQRHRVRGLESLPGTVIAVTPGLAWGHVCVRADRGGIWSFNLDNAGMCPMKIDANGFDTELEPEVVARLSESQPS</sequence>
<name>A0A6G9ZDP6_9NOCA</name>
<proteinExistence type="predicted"/>
<dbReference type="Proteomes" id="UP000500953">
    <property type="component" value="Chromosome"/>
</dbReference>
<evidence type="ECO:0000313" key="3">
    <source>
        <dbReference type="Proteomes" id="UP000500953"/>
    </source>
</evidence>
<evidence type="ECO:0000313" key="2">
    <source>
        <dbReference type="EMBL" id="QIS23560.1"/>
    </source>
</evidence>
<accession>A0A6G9ZDP6</accession>
<dbReference type="EMBL" id="CP046173">
    <property type="protein sequence ID" value="QIS23546.1"/>
    <property type="molecule type" value="Genomic_DNA"/>
</dbReference>
<reference evidence="2 3" key="1">
    <citation type="journal article" date="2019" name="ACS Chem. Biol.">
        <title>Identification and Mobilization of a Cryptic Antibiotic Biosynthesis Gene Locus from a Human-Pathogenic Nocardia Isolate.</title>
        <authorList>
            <person name="Herisse M."/>
            <person name="Ishida K."/>
            <person name="Porter J.L."/>
            <person name="Howden B."/>
            <person name="Hertweck C."/>
            <person name="Stinear T.P."/>
            <person name="Pidot S.J."/>
        </authorList>
    </citation>
    <scope>NUCLEOTIDE SEQUENCE [LARGE SCALE GENOMIC DNA]</scope>
    <source>
        <strain evidence="2 3">AUSMDU00012715</strain>
    </source>
</reference>
<organism evidence="2 3">
    <name type="scientific">Nocardia terpenica</name>
    <dbReference type="NCBI Taxonomy" id="455432"/>
    <lineage>
        <taxon>Bacteria</taxon>
        <taxon>Bacillati</taxon>
        <taxon>Actinomycetota</taxon>
        <taxon>Actinomycetes</taxon>
        <taxon>Mycobacteriales</taxon>
        <taxon>Nocardiaceae</taxon>
        <taxon>Nocardia</taxon>
    </lineage>
</organism>
<gene>
    <name evidence="1" type="ORF">F6W96_39955</name>
    <name evidence="2" type="ORF">F6W96_40050</name>
</gene>
<dbReference type="AlphaFoldDB" id="A0A6G9ZDP6"/>